<evidence type="ECO:0000256" key="1">
    <source>
        <dbReference type="ARBA" id="ARBA00004370"/>
    </source>
</evidence>
<evidence type="ECO:0000259" key="7">
    <source>
        <dbReference type="Pfam" id="PF00924"/>
    </source>
</evidence>
<feature type="region of interest" description="Disordered" evidence="5">
    <location>
        <begin position="532"/>
        <end position="554"/>
    </location>
</feature>
<evidence type="ECO:0000256" key="2">
    <source>
        <dbReference type="ARBA" id="ARBA00022692"/>
    </source>
</evidence>
<keyword evidence="9" id="KW-1185">Reference proteome</keyword>
<keyword evidence="6" id="KW-0732">Signal</keyword>
<dbReference type="Gene3D" id="2.30.30.60">
    <property type="match status" value="1"/>
</dbReference>
<keyword evidence="4" id="KW-0472">Membrane</keyword>
<organism evidence="8 9">
    <name type="scientific">Archangium minus</name>
    <dbReference type="NCBI Taxonomy" id="83450"/>
    <lineage>
        <taxon>Bacteria</taxon>
        <taxon>Pseudomonadati</taxon>
        <taxon>Myxococcota</taxon>
        <taxon>Myxococcia</taxon>
        <taxon>Myxococcales</taxon>
        <taxon>Cystobacterineae</taxon>
        <taxon>Archangiaceae</taxon>
        <taxon>Archangium</taxon>
    </lineage>
</organism>
<dbReference type="Proteomes" id="UP001611383">
    <property type="component" value="Chromosome"/>
</dbReference>
<dbReference type="PANTHER" id="PTHR30566">
    <property type="entry name" value="YNAI-RELATED MECHANOSENSITIVE ION CHANNEL"/>
    <property type="match status" value="1"/>
</dbReference>
<evidence type="ECO:0000256" key="5">
    <source>
        <dbReference type="SAM" id="MobiDB-lite"/>
    </source>
</evidence>
<reference evidence="8 9" key="1">
    <citation type="submission" date="2019-08" db="EMBL/GenBank/DDBJ databases">
        <title>Archangium and Cystobacter genomes.</title>
        <authorList>
            <person name="Chen I.-C.K."/>
            <person name="Wielgoss S."/>
        </authorList>
    </citation>
    <scope>NUCLEOTIDE SEQUENCE [LARGE SCALE GENOMIC DNA]</scope>
    <source>
        <strain evidence="8 9">Cbm 6</strain>
    </source>
</reference>
<dbReference type="PANTHER" id="PTHR30566:SF25">
    <property type="entry name" value="INNER MEMBRANE PROTEIN"/>
    <property type="match status" value="1"/>
</dbReference>
<keyword evidence="2" id="KW-0812">Transmembrane</keyword>
<dbReference type="Gene3D" id="1.10.287.1260">
    <property type="match status" value="1"/>
</dbReference>
<protein>
    <submittedName>
        <fullName evidence="8">Mechanosensitive ion channel family protein</fullName>
    </submittedName>
</protein>
<dbReference type="SUPFAM" id="SSF50182">
    <property type="entry name" value="Sm-like ribonucleoproteins"/>
    <property type="match status" value="1"/>
</dbReference>
<feature type="domain" description="Mechanosensitive ion channel MscS" evidence="7">
    <location>
        <begin position="356"/>
        <end position="422"/>
    </location>
</feature>
<evidence type="ECO:0000313" key="9">
    <source>
        <dbReference type="Proteomes" id="UP001611383"/>
    </source>
</evidence>
<comment type="subcellular location">
    <subcellularLocation>
        <location evidence="1">Membrane</location>
    </subcellularLocation>
</comment>
<accession>A0ABY9WIG4</accession>
<feature type="chain" id="PRO_5046448678" evidence="6">
    <location>
        <begin position="23"/>
        <end position="554"/>
    </location>
</feature>
<dbReference type="InterPro" id="IPR023408">
    <property type="entry name" value="MscS_beta-dom_sf"/>
</dbReference>
<evidence type="ECO:0000256" key="4">
    <source>
        <dbReference type="ARBA" id="ARBA00023136"/>
    </source>
</evidence>
<dbReference type="RefSeq" id="WP_395814797.1">
    <property type="nucleotide sequence ID" value="NZ_CP043494.1"/>
</dbReference>
<evidence type="ECO:0000256" key="3">
    <source>
        <dbReference type="ARBA" id="ARBA00022989"/>
    </source>
</evidence>
<dbReference type="InterPro" id="IPR006685">
    <property type="entry name" value="MscS_channel_2nd"/>
</dbReference>
<name>A0ABY9WIG4_9BACT</name>
<evidence type="ECO:0000313" key="8">
    <source>
        <dbReference type="EMBL" id="WNG43576.1"/>
    </source>
</evidence>
<evidence type="ECO:0000256" key="6">
    <source>
        <dbReference type="SAM" id="SignalP"/>
    </source>
</evidence>
<dbReference type="Pfam" id="PF00924">
    <property type="entry name" value="MS_channel_2nd"/>
    <property type="match status" value="1"/>
</dbReference>
<keyword evidence="3" id="KW-1133">Transmembrane helix</keyword>
<proteinExistence type="predicted"/>
<dbReference type="EMBL" id="CP043494">
    <property type="protein sequence ID" value="WNG43576.1"/>
    <property type="molecule type" value="Genomic_DNA"/>
</dbReference>
<feature type="signal peptide" evidence="6">
    <location>
        <begin position="1"/>
        <end position="22"/>
    </location>
</feature>
<dbReference type="InterPro" id="IPR010920">
    <property type="entry name" value="LSM_dom_sf"/>
</dbReference>
<gene>
    <name evidence="8" type="ORF">F0U60_05250</name>
</gene>
<sequence>MTHRYLVLLSLLLLVAPSTGFALNEGLGEPPPEVDRRTPSATVAGFLDATHARDVARMPHYLWLSHLPKEKQRVEGERLAQRLMFVVDRMLWFDFSRISQEPQGDPADALYDTIGQVPLGQGQRDIRLRKVSGPEGVPVWVFSEDTVRAIDALFEEHGSPMLEVLPPFLFARPFWILELWQWLGLVLWVGAAALASRVLEQWSLRLGKHAASLTKSGWDDQVFAAGEGPVRYALFAVLGALGSRALLLPPPAQRGVDVVAHSLALVAVAWFVLRFVKLSARFIEQKVVSESGADVGRARGLRTQLVVMRRIIEAATYVIAISLLLLQFEAVRNVGVSLLASAGIAGLVIGLAAQKSISTLLGGIQLSITQPVRIGDTVIVENEWGWIEEITLTYVVVKVWDLRRLVVPMSHFLDKPFQNWSKVSPELLGTVEVYADYKTNVDAVRAELVRILHNEGRELWDGRAQAVQVTNCSERTMTLRALVSAADAGKAFDLRCIVREKLIAFLQQQPRGLPVLRAEALFLPDAAGPAGSQALAAPSGRPGENVVSSGPRLG</sequence>